<reference evidence="1 2" key="1">
    <citation type="submission" date="2016-10" db="EMBL/GenBank/DDBJ databases">
        <authorList>
            <person name="de Groot N.N."/>
        </authorList>
    </citation>
    <scope>NUCLEOTIDE SEQUENCE [LARGE SCALE GENOMIC DNA]</scope>
    <source>
        <strain evidence="1 2">DSM 23031</strain>
    </source>
</reference>
<protein>
    <recommendedName>
        <fullName evidence="3">YD repeat-containing protein</fullName>
    </recommendedName>
</protein>
<dbReference type="EMBL" id="FNWQ01000002">
    <property type="protein sequence ID" value="SEH31843.1"/>
    <property type="molecule type" value="Genomic_DNA"/>
</dbReference>
<proteinExistence type="predicted"/>
<name>A0A1H6HD07_CHRCI</name>
<accession>A0A1H6HD07</accession>
<sequence>MRNVIISGFILNLLVTLKAQNTSTDPVNTVDKTISNIIPPTPESFKFGTFGNIATGLFTGGTNIDIPITEFHGGSIKIPININYASNGIRVDELNGSVGLGWRFINAGVITRIIRDLPDEVNSTSTDTPNIDLLGYNDPTVVSYLKNCKKDNFDSELDIYTANFCGTSLSFYIERNGNIRLLNNNGYKITKQSDGFTITGTDGSVYSFFDNEKTRTTQTNSGMHREIYVNTTAWYLTKIVDTNNHQVNIEYYDQNFQSTIAQSQTMIYTKTAQQKYSNPSNDPNSVACSTYCNVNNYIITPDIGLISETNQITFGKQIKKIYDETSEINFEYEAQQDDFGLLKRVAKYHNNEIIEDFNLIYKKNAKNRIFLSSLNNIKNNSKYSFDYYSYESVPARLSFSRDKWGYFNDQSNSSLIPQIFTSAQSNLPQYINYSGANQEINTSTNYYGLLQKITYPTGGNTTLFYETPKIDTQYFVPESAYNNSEVMFTSTDDHTSVKTKSITIIPGASGYAHITAANDVKLDGGCYNSNLTTTQKQNTSVTVFDQTNTPQIIYKQSLTYGMVETGTGVTCLTGTSDDGYVYLQKDQPYKFELRAGWFCSIANATIFYPAGETPAHMETINKPVGGLRVSKTIDTSNSGDEITKLYKYNKLDGTPSIKVNRDPVFSEINNTISYCEGSQCSGPVLPIQYYSITSSNLNQYGSFEPDVCYDTVIEDLGQKGKIVHKFITDNDETGSINGSEILSAPRSNTAWNNGIEYLTQYYKDDTKVKEIEKIYFESPFSKFETFSLATRKKYELLIAFGGVGEFDNLDLVLYKNISRFTYLQSQKTTDYFNGTPVLTQTDYFYNNPSHYQLNKQKTTFPDGTINETNYQYAHEKGNQKLINANMIGIPLETEVKKNLNTVSKTETKYDNPLNLLPSSVVSTDLQNTQTTEITYDQYDSKGNLQQYTTKDGISTTIIWGYNQTQPIAKIENVKIAAIQQPIIDALVNASNTDAAAGSNNDETNLLTAFNNFKNTLPGYQITTYSYDPLIGVRSITPPSGIRENYIYDSAGRLQKIVDVNGQIIKEMKYNYKQ</sequence>
<organism evidence="1 2">
    <name type="scientific">Chryseobacterium culicis</name>
    <dbReference type="NCBI Taxonomy" id="680127"/>
    <lineage>
        <taxon>Bacteria</taxon>
        <taxon>Pseudomonadati</taxon>
        <taxon>Bacteroidota</taxon>
        <taxon>Flavobacteriia</taxon>
        <taxon>Flavobacteriales</taxon>
        <taxon>Weeksellaceae</taxon>
        <taxon>Chryseobacterium group</taxon>
        <taxon>Chryseobacterium</taxon>
    </lineage>
</organism>
<dbReference type="RefSeq" id="WP_089690974.1">
    <property type="nucleotide sequence ID" value="NZ_FNWQ01000002.1"/>
</dbReference>
<gene>
    <name evidence="1" type="ORF">SAMN05421593_1584</name>
</gene>
<dbReference type="AlphaFoldDB" id="A0A1H6HD07"/>
<dbReference type="STRING" id="680127.SAMN05421593_1584"/>
<evidence type="ECO:0008006" key="3">
    <source>
        <dbReference type="Google" id="ProtNLM"/>
    </source>
</evidence>
<evidence type="ECO:0000313" key="2">
    <source>
        <dbReference type="Proteomes" id="UP000198561"/>
    </source>
</evidence>
<dbReference type="Proteomes" id="UP000198561">
    <property type="component" value="Unassembled WGS sequence"/>
</dbReference>
<dbReference type="OrthoDB" id="9814627at2"/>
<evidence type="ECO:0000313" key="1">
    <source>
        <dbReference type="EMBL" id="SEH31843.1"/>
    </source>
</evidence>